<organism evidence="3 4">
    <name type="scientific">Paludisphaera mucosa</name>
    <dbReference type="NCBI Taxonomy" id="3030827"/>
    <lineage>
        <taxon>Bacteria</taxon>
        <taxon>Pseudomonadati</taxon>
        <taxon>Planctomycetota</taxon>
        <taxon>Planctomycetia</taxon>
        <taxon>Isosphaerales</taxon>
        <taxon>Isosphaeraceae</taxon>
        <taxon>Paludisphaera</taxon>
    </lineage>
</organism>
<dbReference type="InterPro" id="IPR046909">
    <property type="entry name" value="cREC_REC"/>
</dbReference>
<sequence>MIEVPRTTEADVPSSPVEAAPATPDGGVAPEPRLRRILFLDDDPRRAEVFLVRCPQAIWVMTADDCIARLAEAWDEVHLDHDLGGERYVDVNRNDCGMAVVRWICAEERGPVRSARFFIHSYNFAAASLMVECLLQNGYAAEFRPFGFDLVDFLSFEPPPPPRRTFWRRLAGFWRRLVGGTASGSLVTASHVTGYDRGPHPAGLDPQVGRGSAATSEKQP</sequence>
<evidence type="ECO:0000256" key="1">
    <source>
        <dbReference type="SAM" id="MobiDB-lite"/>
    </source>
</evidence>
<accession>A0ABT6F820</accession>
<reference evidence="3 4" key="1">
    <citation type="submission" date="2023-03" db="EMBL/GenBank/DDBJ databases">
        <title>Paludisphaera mucosa sp. nov. a novel planctomycete from northern fen.</title>
        <authorList>
            <person name="Ivanova A."/>
        </authorList>
    </citation>
    <scope>NUCLEOTIDE SEQUENCE [LARGE SCALE GENOMIC DNA]</scope>
    <source>
        <strain evidence="3 4">Pla2</strain>
    </source>
</reference>
<comment type="caution">
    <text evidence="3">The sequence shown here is derived from an EMBL/GenBank/DDBJ whole genome shotgun (WGS) entry which is preliminary data.</text>
</comment>
<name>A0ABT6F820_9BACT</name>
<dbReference type="RefSeq" id="WP_277860091.1">
    <property type="nucleotide sequence ID" value="NZ_JARRAG010000001.1"/>
</dbReference>
<keyword evidence="4" id="KW-1185">Reference proteome</keyword>
<dbReference type="Pfam" id="PF20274">
    <property type="entry name" value="cREC_REC"/>
    <property type="match status" value="1"/>
</dbReference>
<protein>
    <recommendedName>
        <fullName evidence="2">Cyclic-phosphate processing Receiver domain-containing protein</fullName>
    </recommendedName>
</protein>
<evidence type="ECO:0000259" key="2">
    <source>
        <dbReference type="Pfam" id="PF20274"/>
    </source>
</evidence>
<feature type="region of interest" description="Disordered" evidence="1">
    <location>
        <begin position="1"/>
        <end position="29"/>
    </location>
</feature>
<feature type="region of interest" description="Disordered" evidence="1">
    <location>
        <begin position="197"/>
        <end position="220"/>
    </location>
</feature>
<evidence type="ECO:0000313" key="3">
    <source>
        <dbReference type="EMBL" id="MDG3003742.1"/>
    </source>
</evidence>
<dbReference type="Proteomes" id="UP001216907">
    <property type="component" value="Unassembled WGS sequence"/>
</dbReference>
<gene>
    <name evidence="3" type="ORF">PZE19_08170</name>
</gene>
<evidence type="ECO:0000313" key="4">
    <source>
        <dbReference type="Proteomes" id="UP001216907"/>
    </source>
</evidence>
<feature type="domain" description="Cyclic-phosphate processing Receiver" evidence="2">
    <location>
        <begin position="37"/>
        <end position="134"/>
    </location>
</feature>
<proteinExistence type="predicted"/>
<dbReference type="EMBL" id="JARRAG010000001">
    <property type="protein sequence ID" value="MDG3003742.1"/>
    <property type="molecule type" value="Genomic_DNA"/>
</dbReference>